<protein>
    <submittedName>
        <fullName evidence="1">Uncharacterized protein</fullName>
    </submittedName>
</protein>
<keyword evidence="2" id="KW-1185">Reference proteome</keyword>
<evidence type="ECO:0000313" key="1">
    <source>
        <dbReference type="EMBL" id="QTA84762.1"/>
    </source>
</evidence>
<proteinExistence type="predicted"/>
<evidence type="ECO:0000313" key="2">
    <source>
        <dbReference type="Proteomes" id="UP000663722"/>
    </source>
</evidence>
<dbReference type="EMBL" id="CP061800">
    <property type="protein sequence ID" value="QTA84762.1"/>
    <property type="molecule type" value="Genomic_DNA"/>
</dbReference>
<gene>
    <name evidence="1" type="ORF">dnm_007620</name>
</gene>
<dbReference type="AlphaFoldDB" id="A0A975GKL4"/>
<sequence length="43" mass="4968">MAVYMKVICDLSLVVCDLYNFLHQINAHEKAGFFAPGYENVFR</sequence>
<dbReference type="Proteomes" id="UP000663722">
    <property type="component" value="Chromosome"/>
</dbReference>
<accession>A0A975GKL4</accession>
<reference evidence="1" key="1">
    <citation type="journal article" date="2021" name="Microb. Physiol.">
        <title>Proteogenomic Insights into the Physiology of Marine, Sulfate-Reducing, Filamentous Desulfonema limicola and Desulfonema magnum.</title>
        <authorList>
            <person name="Schnaars V."/>
            <person name="Wohlbrand L."/>
            <person name="Scheve S."/>
            <person name="Hinrichs C."/>
            <person name="Reinhardt R."/>
            <person name="Rabus R."/>
        </authorList>
    </citation>
    <scope>NUCLEOTIDE SEQUENCE</scope>
    <source>
        <strain evidence="1">4be13</strain>
    </source>
</reference>
<dbReference type="KEGG" id="dmm:dnm_007620"/>
<name>A0A975GKL4_9BACT</name>
<organism evidence="1 2">
    <name type="scientific">Desulfonema magnum</name>
    <dbReference type="NCBI Taxonomy" id="45655"/>
    <lineage>
        <taxon>Bacteria</taxon>
        <taxon>Pseudomonadati</taxon>
        <taxon>Thermodesulfobacteriota</taxon>
        <taxon>Desulfobacteria</taxon>
        <taxon>Desulfobacterales</taxon>
        <taxon>Desulfococcaceae</taxon>
        <taxon>Desulfonema</taxon>
    </lineage>
</organism>